<evidence type="ECO:0000313" key="3">
    <source>
        <dbReference type="Proteomes" id="UP000246073"/>
    </source>
</evidence>
<accession>A0A2P9HL03</accession>
<dbReference type="RefSeq" id="WP_109370188.1">
    <property type="nucleotide sequence ID" value="NZ_OOFM01000005.1"/>
</dbReference>
<evidence type="ECO:0000313" key="2">
    <source>
        <dbReference type="EMBL" id="SPL64776.1"/>
    </source>
</evidence>
<dbReference type="Proteomes" id="UP000246073">
    <property type="component" value="Unassembled WGS sequence"/>
</dbReference>
<dbReference type="EMBL" id="OOFM01000005">
    <property type="protein sequence ID" value="SPL64776.1"/>
    <property type="molecule type" value="Genomic_DNA"/>
</dbReference>
<proteinExistence type="predicted"/>
<keyword evidence="2" id="KW-0808">Transferase</keyword>
<evidence type="ECO:0000259" key="1">
    <source>
        <dbReference type="Pfam" id="PF00534"/>
    </source>
</evidence>
<name>A0A2P9HL03_9HYPH</name>
<dbReference type="AlphaFoldDB" id="A0A2P9HL03"/>
<dbReference type="InterPro" id="IPR001296">
    <property type="entry name" value="Glyco_trans_1"/>
</dbReference>
<gene>
    <name evidence="2" type="ORF">OHAE_643</name>
</gene>
<dbReference type="Gene3D" id="3.40.50.2000">
    <property type="entry name" value="Glycogen Phosphorylase B"/>
    <property type="match status" value="1"/>
</dbReference>
<dbReference type="PANTHER" id="PTHR46401:SF8">
    <property type="entry name" value="BLL6006 PROTEIN"/>
    <property type="match status" value="1"/>
</dbReference>
<sequence>MAKRARVIIPFNYDEGWTGGNYYISNLVSSLNYVSADEQPEIYILSHNRASFEFIFETAAYPRLRHISSLMIGDIDGGLFRRLRILSKLLPRFAKKQIPYDAVFPFPIDTKERRKTICWIPDFQERALPHLFSEEELAYRKEQHLYYINNFDNILFSSNAARDDFKRYYPEAKNKLHVMPFAVGKVPDSVNHKSVLGRLGVPANFFYCPNQFWMHKNHIAVIEAVDILAKQGVNINVAFSGKELDRRDPAHVANLKKKVAELGLVDQIKFLGFISKEDQYVLIEAANAMLQPSLFEGWSTVVEEAKSKSKFIIASDITVHREQLSTNALFFDPHDPNSLAEAIKQRLQDHFENTEIDYDEHRRRFAQNFINIVASVSEGV</sequence>
<dbReference type="CDD" id="cd03809">
    <property type="entry name" value="GT4_MtfB-like"/>
    <property type="match status" value="1"/>
</dbReference>
<dbReference type="PANTHER" id="PTHR46401">
    <property type="entry name" value="GLYCOSYLTRANSFERASE WBBK-RELATED"/>
    <property type="match status" value="1"/>
</dbReference>
<reference evidence="3" key="1">
    <citation type="submission" date="2017-12" db="EMBL/GenBank/DDBJ databases">
        <authorList>
            <person name="Diaz M."/>
        </authorList>
    </citation>
    <scope>NUCLEOTIDE SEQUENCE [LARGE SCALE GENOMIC DNA]</scope>
    <source>
        <strain evidence="3">FI11154</strain>
    </source>
</reference>
<organism evidence="2 3">
    <name type="scientific">Ochrobactrum soli</name>
    <dbReference type="NCBI Taxonomy" id="2448455"/>
    <lineage>
        <taxon>Bacteria</taxon>
        <taxon>Pseudomonadati</taxon>
        <taxon>Pseudomonadota</taxon>
        <taxon>Alphaproteobacteria</taxon>
        <taxon>Hyphomicrobiales</taxon>
        <taxon>Brucellaceae</taxon>
        <taxon>Brucella/Ochrobactrum group</taxon>
        <taxon>Ochrobactrum</taxon>
    </lineage>
</organism>
<dbReference type="SUPFAM" id="SSF53756">
    <property type="entry name" value="UDP-Glycosyltransferase/glycogen phosphorylase"/>
    <property type="match status" value="1"/>
</dbReference>
<protein>
    <submittedName>
        <fullName evidence="2">Glycosyl transferase, group 1 family protein</fullName>
    </submittedName>
</protein>
<dbReference type="GO" id="GO:0016757">
    <property type="term" value="F:glycosyltransferase activity"/>
    <property type="evidence" value="ECO:0007669"/>
    <property type="project" value="InterPro"/>
</dbReference>
<dbReference type="Pfam" id="PF00534">
    <property type="entry name" value="Glycos_transf_1"/>
    <property type="match status" value="1"/>
</dbReference>
<feature type="domain" description="Glycosyl transferase family 1" evidence="1">
    <location>
        <begin position="204"/>
        <end position="368"/>
    </location>
</feature>